<reference evidence="6 7" key="1">
    <citation type="submission" date="2019-02" db="EMBL/GenBank/DDBJ databases">
        <title>Genomic Encyclopedia of Type Strains, Phase IV (KMG-IV): sequencing the most valuable type-strain genomes for metagenomic binning, comparative biology and taxonomic classification.</title>
        <authorList>
            <person name="Goeker M."/>
        </authorList>
    </citation>
    <scope>NUCLEOTIDE SEQUENCE [LARGE SCALE GENOMIC DNA]</scope>
    <source>
        <strain evidence="6 7">DSM 101727</strain>
    </source>
</reference>
<sequence length="721" mass="76734">MTGRTEQHLLRTGVRYALGVRTAVAGASSIAALFLVPAREPAVLVAVVLGLNAWNAWFAYRFPRGGRLVPADIAVMCAVCLSQPWTTPAATSAEGTVLWMLAGVAMTVMTYAWLLPPRTYVVATVLLVTAQLAGYAIAAPDRWLSGAPFQLWIVVEAGLSWMLYRMLRRGARNADSLVAQRESARRTAAIADARRSDEREYLAALHDTASATLLMVGNGAVGGRRELAAQASRDLDVISGRIGTASGEVDLVATLREAAAHTPLTVRWQLPERLSVPAVEAAALANGTREALTNVVRHAHVDEASVSLSHNGNHVTVRITDDGVGFDPASLNGDRYGVTRSLVQRMERIGGHAEVISRPGAGTTVTLTCDLTAPEPPSEDAEMIGANLMGRMRWAAVAINLVILLGLDLPKLIANWNVYPSPWTQVLFMAALIAITLVVAWRRTLGRWTWVLAGAVLAISIAAPAAMPAELWHTSAHWSFREAAWTLVVVGIEWRLAALATVLVVQHAVTLVHIGLSDLDGAALPGVVNATVMVLSYQLAVGMIAALMRPIAASAAQAAHEQERLRTADAVSEQLSQDRRDRYAELGRTAAPLLAGLASGDLDPADPAVRRSCATEAARMRRLFAEDSTAPDPLLHELRACIESVEGRGLTVAFAERGDRPAVPERDARTLAEPIVAALATAVSKARVTVVGAGGQVTVSVVADGPDGDLMHVKSSWRGES</sequence>
<keyword evidence="4" id="KW-0472">Membrane</keyword>
<accession>A0A4Q7KMU7</accession>
<feature type="domain" description="Histidine kinase/HSP90-like ATPase" evidence="5">
    <location>
        <begin position="288"/>
        <end position="372"/>
    </location>
</feature>
<dbReference type="InterPro" id="IPR036890">
    <property type="entry name" value="HATPase_C_sf"/>
</dbReference>
<feature type="transmembrane region" description="Helical" evidence="4">
    <location>
        <begin position="42"/>
        <end position="60"/>
    </location>
</feature>
<proteinExistence type="predicted"/>
<dbReference type="PANTHER" id="PTHR24421:SF58">
    <property type="entry name" value="SIGNAL TRANSDUCTION HISTIDINE-PROTEIN KINASE_PHOSPHATASE UHPB"/>
    <property type="match status" value="1"/>
</dbReference>
<gene>
    <name evidence="6" type="ORF">EV193_105364</name>
</gene>
<dbReference type="Proteomes" id="UP000294257">
    <property type="component" value="Unassembled WGS sequence"/>
</dbReference>
<dbReference type="AlphaFoldDB" id="A0A4Q7KMU7"/>
<feature type="transmembrane region" description="Helical" evidence="4">
    <location>
        <begin position="448"/>
        <end position="467"/>
    </location>
</feature>
<feature type="transmembrane region" description="Helical" evidence="4">
    <location>
        <begin position="526"/>
        <end position="548"/>
    </location>
</feature>
<feature type="transmembrane region" description="Helical" evidence="4">
    <location>
        <begin position="487"/>
        <end position="514"/>
    </location>
</feature>
<protein>
    <submittedName>
        <fullName evidence="6">Histidine kinase/DNA gyrase B/HSP90-like ATPase</fullName>
    </submittedName>
</protein>
<evidence type="ECO:0000256" key="3">
    <source>
        <dbReference type="ARBA" id="ARBA00023012"/>
    </source>
</evidence>
<feature type="transmembrane region" description="Helical" evidence="4">
    <location>
        <begin position="120"/>
        <end position="137"/>
    </location>
</feature>
<evidence type="ECO:0000256" key="2">
    <source>
        <dbReference type="ARBA" id="ARBA00022777"/>
    </source>
</evidence>
<keyword evidence="1" id="KW-0808">Transferase</keyword>
<feature type="transmembrane region" description="Helical" evidence="4">
    <location>
        <begin position="67"/>
        <end position="85"/>
    </location>
</feature>
<dbReference type="SUPFAM" id="SSF55874">
    <property type="entry name" value="ATPase domain of HSP90 chaperone/DNA topoisomerase II/histidine kinase"/>
    <property type="match status" value="1"/>
</dbReference>
<dbReference type="PANTHER" id="PTHR24421">
    <property type="entry name" value="NITRATE/NITRITE SENSOR PROTEIN NARX-RELATED"/>
    <property type="match status" value="1"/>
</dbReference>
<dbReference type="InterPro" id="IPR050482">
    <property type="entry name" value="Sensor_HK_TwoCompSys"/>
</dbReference>
<evidence type="ECO:0000256" key="4">
    <source>
        <dbReference type="SAM" id="Phobius"/>
    </source>
</evidence>
<feature type="transmembrane region" description="Helical" evidence="4">
    <location>
        <begin position="149"/>
        <end position="167"/>
    </location>
</feature>
<keyword evidence="4" id="KW-1133">Transmembrane helix</keyword>
<evidence type="ECO:0000313" key="6">
    <source>
        <dbReference type="EMBL" id="RZS37805.1"/>
    </source>
</evidence>
<evidence type="ECO:0000256" key="1">
    <source>
        <dbReference type="ARBA" id="ARBA00022679"/>
    </source>
</evidence>
<comment type="caution">
    <text evidence="6">The sequence shown here is derived from an EMBL/GenBank/DDBJ whole genome shotgun (WGS) entry which is preliminary data.</text>
</comment>
<dbReference type="Pfam" id="PF02518">
    <property type="entry name" value="HATPase_c"/>
    <property type="match status" value="1"/>
</dbReference>
<organism evidence="6 7">
    <name type="scientific">Herbihabitans rhizosphaerae</name>
    <dbReference type="NCBI Taxonomy" id="1872711"/>
    <lineage>
        <taxon>Bacteria</taxon>
        <taxon>Bacillati</taxon>
        <taxon>Actinomycetota</taxon>
        <taxon>Actinomycetes</taxon>
        <taxon>Pseudonocardiales</taxon>
        <taxon>Pseudonocardiaceae</taxon>
        <taxon>Herbihabitans</taxon>
    </lineage>
</organism>
<dbReference type="GO" id="GO:0016301">
    <property type="term" value="F:kinase activity"/>
    <property type="evidence" value="ECO:0007669"/>
    <property type="project" value="UniProtKB-KW"/>
</dbReference>
<dbReference type="RefSeq" id="WP_165401388.1">
    <property type="nucleotide sequence ID" value="NZ_SGWQ01000005.1"/>
</dbReference>
<dbReference type="EMBL" id="SGWQ01000005">
    <property type="protein sequence ID" value="RZS37805.1"/>
    <property type="molecule type" value="Genomic_DNA"/>
</dbReference>
<keyword evidence="3" id="KW-0902">Two-component regulatory system</keyword>
<dbReference type="Gene3D" id="3.30.565.10">
    <property type="entry name" value="Histidine kinase-like ATPase, C-terminal domain"/>
    <property type="match status" value="1"/>
</dbReference>
<feature type="transmembrane region" description="Helical" evidence="4">
    <location>
        <begin position="422"/>
        <end position="441"/>
    </location>
</feature>
<keyword evidence="7" id="KW-1185">Reference proteome</keyword>
<keyword evidence="4" id="KW-0812">Transmembrane</keyword>
<feature type="transmembrane region" description="Helical" evidence="4">
    <location>
        <begin position="97"/>
        <end position="115"/>
    </location>
</feature>
<evidence type="ECO:0000313" key="7">
    <source>
        <dbReference type="Proteomes" id="UP000294257"/>
    </source>
</evidence>
<feature type="transmembrane region" description="Helical" evidence="4">
    <location>
        <begin position="16"/>
        <end position="36"/>
    </location>
</feature>
<dbReference type="InterPro" id="IPR003594">
    <property type="entry name" value="HATPase_dom"/>
</dbReference>
<dbReference type="CDD" id="cd16917">
    <property type="entry name" value="HATPase_UhpB-NarQ-NarX-like"/>
    <property type="match status" value="1"/>
</dbReference>
<keyword evidence="2 6" id="KW-0418">Kinase</keyword>
<dbReference type="GO" id="GO:0000160">
    <property type="term" value="P:phosphorelay signal transduction system"/>
    <property type="evidence" value="ECO:0007669"/>
    <property type="project" value="UniProtKB-KW"/>
</dbReference>
<feature type="transmembrane region" description="Helical" evidence="4">
    <location>
        <begin position="392"/>
        <end position="410"/>
    </location>
</feature>
<evidence type="ECO:0000259" key="5">
    <source>
        <dbReference type="Pfam" id="PF02518"/>
    </source>
</evidence>
<name>A0A4Q7KMU7_9PSEU</name>